<accession>A0A0F7L4Q7</accession>
<proteinExistence type="predicted"/>
<reference evidence="1" key="2">
    <citation type="submission" date="2015-03" db="EMBL/GenBank/DDBJ databases">
        <authorList>
            <person name="Chow C.-E.T."/>
            <person name="Winget D.M."/>
            <person name="White R.A.III."/>
            <person name="Hallam S.J."/>
            <person name="Suttle C.A."/>
        </authorList>
    </citation>
    <scope>NUCLEOTIDE SEQUENCE</scope>
    <source>
        <strain evidence="1">Anoxic3_9</strain>
    </source>
</reference>
<name>A0A0F7L4Q7_9VIRU</name>
<evidence type="ECO:0000313" key="1">
    <source>
        <dbReference type="EMBL" id="AKH46507.1"/>
    </source>
</evidence>
<reference evidence="1" key="1">
    <citation type="journal article" date="2015" name="Front. Microbiol.">
        <title>Combining genomic sequencing methods to explore viral diversity and reveal potential virus-host interactions.</title>
        <authorList>
            <person name="Chow C.E."/>
            <person name="Winget D.M."/>
            <person name="White R.A.III."/>
            <person name="Hallam S.J."/>
            <person name="Suttle C.A."/>
        </authorList>
    </citation>
    <scope>NUCLEOTIDE SEQUENCE</scope>
    <source>
        <strain evidence="1">Anoxic3_9</strain>
    </source>
</reference>
<organism evidence="1">
    <name type="scientific">uncultured marine virus</name>
    <dbReference type="NCBI Taxonomy" id="186617"/>
    <lineage>
        <taxon>Viruses</taxon>
        <taxon>environmental samples</taxon>
    </lineage>
</organism>
<protein>
    <submittedName>
        <fullName evidence="1">Uncharacterized protein</fullName>
    </submittedName>
</protein>
<dbReference type="EMBL" id="KR029584">
    <property type="protein sequence ID" value="AKH46507.1"/>
    <property type="molecule type" value="Genomic_DNA"/>
</dbReference>
<sequence length="82" mass="9687">MFTLSTQNSPLGPPYEASLLLRPLRSDQSRKQYRLPVSLKSETKHPMLQKNPFRLLYLLVQTFLPYLRINQPVFLTRAKERD</sequence>